<name>A0A317KU35_9BACI</name>
<evidence type="ECO:0000256" key="2">
    <source>
        <dbReference type="ARBA" id="ARBA00022801"/>
    </source>
</evidence>
<evidence type="ECO:0000256" key="1">
    <source>
        <dbReference type="ARBA" id="ARBA00011063"/>
    </source>
</evidence>
<dbReference type="InterPro" id="IPR023485">
    <property type="entry name" value="Ptyr_pPase"/>
</dbReference>
<dbReference type="EMBL" id="QGTD01000019">
    <property type="protein sequence ID" value="PWU66997.1"/>
    <property type="molecule type" value="Genomic_DNA"/>
</dbReference>
<sequence length="187" mass="21176">MKILFVCTGNTCRSPMAEAILKDISDYEVKSAGLMAIDGYPASPETIQVLNEKGIKHQHQSSQITSELLDWADLVLTMTVVHRDSLKQQFPEHAPSIFTLKEYVDPEIEVAWKKLTKAYASLEEAKCQKDTAKQKELIDEINSWEKKMQDLDISDPFGSNVTTYKKTYDELAIYLAKLVKKLQNSSS</sequence>
<comment type="similarity">
    <text evidence="1">Belongs to the low molecular weight phosphotyrosine protein phosphatase family.</text>
</comment>
<evidence type="ECO:0000313" key="7">
    <source>
        <dbReference type="EMBL" id="PWU66997.1"/>
    </source>
</evidence>
<dbReference type="CDD" id="cd16344">
    <property type="entry name" value="LMWPAP"/>
    <property type="match status" value="1"/>
</dbReference>
<dbReference type="RefSeq" id="WP_109985423.1">
    <property type="nucleotide sequence ID" value="NZ_QGTD01000019.1"/>
</dbReference>
<dbReference type="AlphaFoldDB" id="A0A317KU35"/>
<dbReference type="OrthoDB" id="9784339at2"/>
<dbReference type="InterPro" id="IPR050438">
    <property type="entry name" value="LMW_PTPase"/>
</dbReference>
<dbReference type="SMART" id="SM00226">
    <property type="entry name" value="LMWPc"/>
    <property type="match status" value="1"/>
</dbReference>
<dbReference type="Proteomes" id="UP000245624">
    <property type="component" value="Unassembled WGS sequence"/>
</dbReference>
<feature type="active site" description="Nucleophile" evidence="4">
    <location>
        <position position="7"/>
    </location>
</feature>
<organism evidence="7 8">
    <name type="scientific">Gracilibacillus dipsosauri</name>
    <dbReference type="NCBI Taxonomy" id="178340"/>
    <lineage>
        <taxon>Bacteria</taxon>
        <taxon>Bacillati</taxon>
        <taxon>Bacillota</taxon>
        <taxon>Bacilli</taxon>
        <taxon>Bacillales</taxon>
        <taxon>Bacillaceae</taxon>
        <taxon>Gracilibacillus</taxon>
    </lineage>
</organism>
<dbReference type="PANTHER" id="PTHR11717:SF31">
    <property type="entry name" value="LOW MOLECULAR WEIGHT PROTEIN-TYROSINE-PHOSPHATASE ETP-RELATED"/>
    <property type="match status" value="1"/>
</dbReference>
<reference evidence="7 8" key="1">
    <citation type="submission" date="2018-05" db="EMBL/GenBank/DDBJ databases">
        <title>Genomic analysis of Gracilibacillus dipsosauri DD1 reveals novel features of a salt-tolerant amylase.</title>
        <authorList>
            <person name="Deutch C.E."/>
            <person name="Yang S."/>
        </authorList>
    </citation>
    <scope>NUCLEOTIDE SEQUENCE [LARGE SCALE GENOMIC DNA]</scope>
    <source>
        <strain evidence="7 8">DD1</strain>
    </source>
</reference>
<feature type="coiled-coil region" evidence="5">
    <location>
        <begin position="115"/>
        <end position="154"/>
    </location>
</feature>
<evidence type="ECO:0000256" key="3">
    <source>
        <dbReference type="ARBA" id="ARBA00022912"/>
    </source>
</evidence>
<dbReference type="GO" id="GO:0004725">
    <property type="term" value="F:protein tyrosine phosphatase activity"/>
    <property type="evidence" value="ECO:0007669"/>
    <property type="project" value="InterPro"/>
</dbReference>
<accession>A0A317KU35</accession>
<dbReference type="Pfam" id="PF01451">
    <property type="entry name" value="LMWPc"/>
    <property type="match status" value="1"/>
</dbReference>
<dbReference type="InterPro" id="IPR017867">
    <property type="entry name" value="Tyr_phospatase_low_mol_wt"/>
</dbReference>
<protein>
    <submittedName>
        <fullName evidence="7">Protein-tyrosine-phosphatase</fullName>
    </submittedName>
</protein>
<keyword evidence="3" id="KW-0904">Protein phosphatase</keyword>
<feature type="domain" description="Phosphotyrosine protein phosphatase I" evidence="6">
    <location>
        <begin position="1"/>
        <end position="181"/>
    </location>
</feature>
<keyword evidence="2" id="KW-0378">Hydrolase</keyword>
<dbReference type="SUPFAM" id="SSF52788">
    <property type="entry name" value="Phosphotyrosine protein phosphatases I"/>
    <property type="match status" value="1"/>
</dbReference>
<keyword evidence="8" id="KW-1185">Reference proteome</keyword>
<keyword evidence="5" id="KW-0175">Coiled coil</keyword>
<proteinExistence type="inferred from homology"/>
<gene>
    <name evidence="7" type="ORF">DLJ74_17395</name>
</gene>
<evidence type="ECO:0000313" key="8">
    <source>
        <dbReference type="Proteomes" id="UP000245624"/>
    </source>
</evidence>
<dbReference type="PRINTS" id="PR00719">
    <property type="entry name" value="LMWPTPASE"/>
</dbReference>
<feature type="active site" description="Nucleophile" evidence="4">
    <location>
        <position position="13"/>
    </location>
</feature>
<evidence type="ECO:0000256" key="4">
    <source>
        <dbReference type="PIRSR" id="PIRSR617867-1"/>
    </source>
</evidence>
<evidence type="ECO:0000256" key="5">
    <source>
        <dbReference type="SAM" id="Coils"/>
    </source>
</evidence>
<dbReference type="InterPro" id="IPR036196">
    <property type="entry name" value="Ptyr_pPase_sf"/>
</dbReference>
<dbReference type="PANTHER" id="PTHR11717">
    <property type="entry name" value="LOW MOLECULAR WEIGHT PROTEIN TYROSINE PHOSPHATASE"/>
    <property type="match status" value="1"/>
</dbReference>
<evidence type="ECO:0000259" key="6">
    <source>
        <dbReference type="SMART" id="SM00226"/>
    </source>
</evidence>
<dbReference type="Gene3D" id="3.40.50.2300">
    <property type="match status" value="1"/>
</dbReference>
<comment type="caution">
    <text evidence="7">The sequence shown here is derived from an EMBL/GenBank/DDBJ whole genome shotgun (WGS) entry which is preliminary data.</text>
</comment>